<dbReference type="eggNOG" id="COG2890">
    <property type="taxonomic scope" value="Bacteria"/>
</dbReference>
<feature type="binding site" evidence="5">
    <location>
        <begin position="120"/>
        <end position="124"/>
    </location>
    <ligand>
        <name>S-adenosyl-L-methionine</name>
        <dbReference type="ChEBI" id="CHEBI:59789"/>
    </ligand>
</feature>
<feature type="domain" description="Methyltransferase small" evidence="6">
    <location>
        <begin position="103"/>
        <end position="198"/>
    </location>
</feature>
<dbReference type="Gene3D" id="3.40.50.150">
    <property type="entry name" value="Vaccinia Virus protein VP39"/>
    <property type="match status" value="1"/>
</dbReference>
<feature type="binding site" evidence="5">
    <location>
        <position position="172"/>
    </location>
    <ligand>
        <name>S-adenosyl-L-methionine</name>
        <dbReference type="ChEBI" id="CHEBI:59789"/>
    </ligand>
</feature>
<dbReference type="InterPro" id="IPR004556">
    <property type="entry name" value="HemK-like"/>
</dbReference>
<comment type="similarity">
    <text evidence="5">Belongs to the protein N5-glutamine methyltransferase family. PrmC subfamily.</text>
</comment>
<evidence type="ECO:0000313" key="8">
    <source>
        <dbReference type="EMBL" id="ADE55078.1"/>
    </source>
</evidence>
<keyword evidence="9" id="KW-1185">Reference proteome</keyword>
<dbReference type="Pfam" id="PF17827">
    <property type="entry name" value="PrmC_N"/>
    <property type="match status" value="1"/>
</dbReference>
<comment type="catalytic activity">
    <reaction evidence="4 5">
        <text>L-glutaminyl-[peptide chain release factor] + S-adenosyl-L-methionine = N(5)-methyl-L-glutaminyl-[peptide chain release factor] + S-adenosyl-L-homocysteine + H(+)</text>
        <dbReference type="Rhea" id="RHEA:42896"/>
        <dbReference type="Rhea" id="RHEA-COMP:10271"/>
        <dbReference type="Rhea" id="RHEA-COMP:10272"/>
        <dbReference type="ChEBI" id="CHEBI:15378"/>
        <dbReference type="ChEBI" id="CHEBI:30011"/>
        <dbReference type="ChEBI" id="CHEBI:57856"/>
        <dbReference type="ChEBI" id="CHEBI:59789"/>
        <dbReference type="ChEBI" id="CHEBI:61891"/>
        <dbReference type="EC" id="2.1.1.297"/>
    </reaction>
</comment>
<dbReference type="CDD" id="cd02440">
    <property type="entry name" value="AdoMet_MTases"/>
    <property type="match status" value="1"/>
</dbReference>
<organism evidence="8 9">
    <name type="scientific">Coraliomargarita akajimensis (strain DSM 45221 / IAM 15411 / JCM 23193 / KCTC 12865 / 04OKA010-24)</name>
    <dbReference type="NCBI Taxonomy" id="583355"/>
    <lineage>
        <taxon>Bacteria</taxon>
        <taxon>Pseudomonadati</taxon>
        <taxon>Verrucomicrobiota</taxon>
        <taxon>Opitutia</taxon>
        <taxon>Puniceicoccales</taxon>
        <taxon>Coraliomargaritaceae</taxon>
        <taxon>Coraliomargarita</taxon>
    </lineage>
</organism>
<dbReference type="EC" id="2.1.1.297" evidence="5"/>
<feature type="binding site" evidence="5">
    <location>
        <begin position="188"/>
        <end position="191"/>
    </location>
    <ligand>
        <name>substrate</name>
    </ligand>
</feature>
<dbReference type="HOGENOM" id="CLU_018398_3_2_0"/>
<keyword evidence="1 5" id="KW-0489">Methyltransferase</keyword>
<evidence type="ECO:0000259" key="6">
    <source>
        <dbReference type="Pfam" id="PF05175"/>
    </source>
</evidence>
<dbReference type="Pfam" id="PF05175">
    <property type="entry name" value="MTS"/>
    <property type="match status" value="1"/>
</dbReference>
<dbReference type="GO" id="GO:0102559">
    <property type="term" value="F:peptide chain release factor N(5)-glutamine methyltransferase activity"/>
    <property type="evidence" value="ECO:0007669"/>
    <property type="project" value="UniProtKB-EC"/>
</dbReference>
<dbReference type="InterPro" id="IPR019874">
    <property type="entry name" value="RF_methyltr_PrmC"/>
</dbReference>
<dbReference type="EMBL" id="CP001998">
    <property type="protein sequence ID" value="ADE55078.1"/>
    <property type="molecule type" value="Genomic_DNA"/>
</dbReference>
<evidence type="ECO:0000313" key="9">
    <source>
        <dbReference type="Proteomes" id="UP000000925"/>
    </source>
</evidence>
<dbReference type="InterPro" id="IPR050320">
    <property type="entry name" value="N5-glutamine_MTase"/>
</dbReference>
<dbReference type="InterPro" id="IPR007848">
    <property type="entry name" value="Small_mtfrase_dom"/>
</dbReference>
<reference evidence="8 9" key="1">
    <citation type="journal article" date="2010" name="Stand. Genomic Sci.">
        <title>Complete genome sequence of Coraliomargarita akajimensis type strain (04OKA010-24).</title>
        <authorList>
            <person name="Mavromatis K."/>
            <person name="Abt B."/>
            <person name="Brambilla E."/>
            <person name="Lapidus A."/>
            <person name="Copeland A."/>
            <person name="Deshpande S."/>
            <person name="Nolan M."/>
            <person name="Lucas S."/>
            <person name="Tice H."/>
            <person name="Cheng J.F."/>
            <person name="Han C."/>
            <person name="Detter J.C."/>
            <person name="Woyke T."/>
            <person name="Goodwin L."/>
            <person name="Pitluck S."/>
            <person name="Held B."/>
            <person name="Brettin T."/>
            <person name="Tapia R."/>
            <person name="Ivanova N."/>
            <person name="Mikhailova N."/>
            <person name="Pati A."/>
            <person name="Liolios K."/>
            <person name="Chen A."/>
            <person name="Palaniappan K."/>
            <person name="Land M."/>
            <person name="Hauser L."/>
            <person name="Chang Y.J."/>
            <person name="Jeffries C.D."/>
            <person name="Rohde M."/>
            <person name="Goker M."/>
            <person name="Bristow J."/>
            <person name="Eisen J.A."/>
            <person name="Markowitz V."/>
            <person name="Hugenholtz P."/>
            <person name="Klenk H.P."/>
            <person name="Kyrpides N.C."/>
        </authorList>
    </citation>
    <scope>NUCLEOTIDE SEQUENCE [LARGE SCALE GENOMIC DNA]</scope>
    <source>
        <strain evidence="9">DSM 45221 / IAM 15411 / JCM 23193 / KCTC 12865</strain>
    </source>
</reference>
<dbReference type="OrthoDB" id="9800643at2"/>
<dbReference type="PANTHER" id="PTHR18895:SF74">
    <property type="entry name" value="MTRF1L RELEASE FACTOR GLUTAMINE METHYLTRANSFERASE"/>
    <property type="match status" value="1"/>
</dbReference>
<dbReference type="Gene3D" id="1.10.8.10">
    <property type="entry name" value="DNA helicase RuvA subunit, C-terminal domain"/>
    <property type="match status" value="1"/>
</dbReference>
<dbReference type="GO" id="GO:0003676">
    <property type="term" value="F:nucleic acid binding"/>
    <property type="evidence" value="ECO:0007669"/>
    <property type="project" value="InterPro"/>
</dbReference>
<dbReference type="Proteomes" id="UP000000925">
    <property type="component" value="Chromosome"/>
</dbReference>
<dbReference type="HAMAP" id="MF_02126">
    <property type="entry name" value="RF_methyltr_PrmC"/>
    <property type="match status" value="1"/>
</dbReference>
<dbReference type="PROSITE" id="PS00092">
    <property type="entry name" value="N6_MTASE"/>
    <property type="match status" value="1"/>
</dbReference>
<name>D5ELE2_CORAD</name>
<protein>
    <recommendedName>
        <fullName evidence="5">Release factor glutamine methyltransferase</fullName>
        <shortName evidence="5">RF MTase</shortName>
        <ecNumber evidence="5">2.1.1.297</ecNumber>
    </recommendedName>
    <alternativeName>
        <fullName evidence="5">N5-glutamine methyltransferase PrmC</fullName>
    </alternativeName>
    <alternativeName>
        <fullName evidence="5">Protein-(glutamine-N5) MTase PrmC</fullName>
    </alternativeName>
    <alternativeName>
        <fullName evidence="5">Protein-glutamine N-methyltransferase PrmC</fullName>
    </alternativeName>
</protein>
<dbReference type="PANTHER" id="PTHR18895">
    <property type="entry name" value="HEMK METHYLTRANSFERASE"/>
    <property type="match status" value="1"/>
</dbReference>
<dbReference type="NCBIfam" id="TIGR00536">
    <property type="entry name" value="hemK_fam"/>
    <property type="match status" value="1"/>
</dbReference>
<dbReference type="InterPro" id="IPR040758">
    <property type="entry name" value="PrmC_N"/>
</dbReference>
<dbReference type="InterPro" id="IPR029063">
    <property type="entry name" value="SAM-dependent_MTases_sf"/>
</dbReference>
<evidence type="ECO:0000256" key="3">
    <source>
        <dbReference type="ARBA" id="ARBA00022691"/>
    </source>
</evidence>
<dbReference type="RefSeq" id="WP_013043800.1">
    <property type="nucleotide sequence ID" value="NC_014008.1"/>
</dbReference>
<dbReference type="AlphaFoldDB" id="D5ELE2"/>
<comment type="function">
    <text evidence="5">Methylates the class 1 translation termination release factors RF1/PrfA and RF2/PrfB on the glutamine residue of the universally conserved GGQ motif.</text>
</comment>
<feature type="binding site" evidence="5">
    <location>
        <position position="143"/>
    </location>
    <ligand>
        <name>S-adenosyl-L-methionine</name>
        <dbReference type="ChEBI" id="CHEBI:59789"/>
    </ligand>
</feature>
<dbReference type="InterPro" id="IPR002052">
    <property type="entry name" value="DNA_methylase_N6_adenine_CS"/>
</dbReference>
<gene>
    <name evidence="5" type="primary">prmC</name>
    <name evidence="8" type="ordered locus">Caka_2060</name>
</gene>
<keyword evidence="3 5" id="KW-0949">S-adenosyl-L-methionine</keyword>
<keyword evidence="2 5" id="KW-0808">Transferase</keyword>
<evidence type="ECO:0000256" key="2">
    <source>
        <dbReference type="ARBA" id="ARBA00022679"/>
    </source>
</evidence>
<dbReference type="SUPFAM" id="SSF53335">
    <property type="entry name" value="S-adenosyl-L-methionine-dependent methyltransferases"/>
    <property type="match status" value="1"/>
</dbReference>
<evidence type="ECO:0000256" key="1">
    <source>
        <dbReference type="ARBA" id="ARBA00022603"/>
    </source>
</evidence>
<feature type="binding site" evidence="5">
    <location>
        <position position="188"/>
    </location>
    <ligand>
        <name>S-adenosyl-L-methionine</name>
        <dbReference type="ChEBI" id="CHEBI:59789"/>
    </ligand>
</feature>
<proteinExistence type="inferred from homology"/>
<evidence type="ECO:0000256" key="5">
    <source>
        <dbReference type="HAMAP-Rule" id="MF_02126"/>
    </source>
</evidence>
<evidence type="ECO:0000256" key="4">
    <source>
        <dbReference type="ARBA" id="ARBA00048391"/>
    </source>
</evidence>
<sequence>MLTLREIKQRTQTFFEQKGVPNAKLDTDLLIAHSLGIKRLDIYLDLERPLTDAQLDDLRPLVKRRASREPLQYILGSVEFAGLELKTDVRALIPRPETEELVELLVQRLQRAPTCILDLGTGTGALALALAKRYSDAAVTAVDLSAEALTLAAENAEALDFSDRVRLLEGSWFVPLPESERFDLIVSNPPYLTEEEMTTAEPEVVGYEPHSALVSGVDGLDDLRTIFAEAKERLNEGGLFAVETGISQHDELLKMAKQGGFEHAESVEDLSGRSRFVFCW</sequence>
<dbReference type="KEGG" id="caa:Caka_2060"/>
<dbReference type="NCBIfam" id="TIGR03534">
    <property type="entry name" value="RF_mod_PrmC"/>
    <property type="match status" value="1"/>
</dbReference>
<dbReference type="GO" id="GO:0032259">
    <property type="term" value="P:methylation"/>
    <property type="evidence" value="ECO:0007669"/>
    <property type="project" value="UniProtKB-KW"/>
</dbReference>
<feature type="domain" description="Release factor glutamine methyltransferase N-terminal" evidence="7">
    <location>
        <begin position="9"/>
        <end position="76"/>
    </location>
</feature>
<accession>D5ELE2</accession>
<dbReference type="STRING" id="583355.Caka_2060"/>
<evidence type="ECO:0000259" key="7">
    <source>
        <dbReference type="Pfam" id="PF17827"/>
    </source>
</evidence>